<feature type="transmembrane region" description="Helical" evidence="1">
    <location>
        <begin position="84"/>
        <end position="103"/>
    </location>
</feature>
<dbReference type="KEGG" id="ahel:Q31a_13980"/>
<name>A0A518G3D3_9BACT</name>
<keyword evidence="3" id="KW-1185">Reference proteome</keyword>
<sequence>MEPLYSTTRFMTHLQNEQYRLLSDGEFTCPSSIIGALFGLNLMSVADQKGLVLKANRLRFFATTAWGSLTIGLLVFAFTEWLGIPYGWAVFLVVIRALVWAIAIEIDRLDIRIDANSVTGPSMLFTSKPETLSLAKIESDKIFELLGIFFIEDSTRKEIVGHYTYYSREDQKRLREFIRRLR</sequence>
<keyword evidence="1" id="KW-0472">Membrane</keyword>
<keyword evidence="1" id="KW-1133">Transmembrane helix</keyword>
<organism evidence="2 3">
    <name type="scientific">Aureliella helgolandensis</name>
    <dbReference type="NCBI Taxonomy" id="2527968"/>
    <lineage>
        <taxon>Bacteria</taxon>
        <taxon>Pseudomonadati</taxon>
        <taxon>Planctomycetota</taxon>
        <taxon>Planctomycetia</taxon>
        <taxon>Pirellulales</taxon>
        <taxon>Pirellulaceae</taxon>
        <taxon>Aureliella</taxon>
    </lineage>
</organism>
<evidence type="ECO:0000313" key="3">
    <source>
        <dbReference type="Proteomes" id="UP000318017"/>
    </source>
</evidence>
<proteinExistence type="predicted"/>
<reference evidence="2 3" key="1">
    <citation type="submission" date="2019-02" db="EMBL/GenBank/DDBJ databases">
        <title>Deep-cultivation of Planctomycetes and their phenomic and genomic characterization uncovers novel biology.</title>
        <authorList>
            <person name="Wiegand S."/>
            <person name="Jogler M."/>
            <person name="Boedeker C."/>
            <person name="Pinto D."/>
            <person name="Vollmers J."/>
            <person name="Rivas-Marin E."/>
            <person name="Kohn T."/>
            <person name="Peeters S.H."/>
            <person name="Heuer A."/>
            <person name="Rast P."/>
            <person name="Oberbeckmann S."/>
            <person name="Bunk B."/>
            <person name="Jeske O."/>
            <person name="Meyerdierks A."/>
            <person name="Storesund J.E."/>
            <person name="Kallscheuer N."/>
            <person name="Luecker S."/>
            <person name="Lage O.M."/>
            <person name="Pohl T."/>
            <person name="Merkel B.J."/>
            <person name="Hornburger P."/>
            <person name="Mueller R.-W."/>
            <person name="Bruemmer F."/>
            <person name="Labrenz M."/>
            <person name="Spormann A.M."/>
            <person name="Op den Camp H."/>
            <person name="Overmann J."/>
            <person name="Amann R."/>
            <person name="Jetten M.S.M."/>
            <person name="Mascher T."/>
            <person name="Medema M.H."/>
            <person name="Devos D.P."/>
            <person name="Kaster A.-K."/>
            <person name="Ovreas L."/>
            <person name="Rohde M."/>
            <person name="Galperin M.Y."/>
            <person name="Jogler C."/>
        </authorList>
    </citation>
    <scope>NUCLEOTIDE SEQUENCE [LARGE SCALE GENOMIC DNA]</scope>
    <source>
        <strain evidence="2 3">Q31a</strain>
    </source>
</reference>
<dbReference type="AlphaFoldDB" id="A0A518G3D3"/>
<protein>
    <submittedName>
        <fullName evidence="2">Uncharacterized protein</fullName>
    </submittedName>
</protein>
<keyword evidence="1" id="KW-0812">Transmembrane</keyword>
<accession>A0A518G3D3</accession>
<evidence type="ECO:0000313" key="2">
    <source>
        <dbReference type="EMBL" id="QDV23103.1"/>
    </source>
</evidence>
<feature type="transmembrane region" description="Helical" evidence="1">
    <location>
        <begin position="58"/>
        <end position="78"/>
    </location>
</feature>
<evidence type="ECO:0000256" key="1">
    <source>
        <dbReference type="SAM" id="Phobius"/>
    </source>
</evidence>
<gene>
    <name evidence="2" type="ORF">Q31a_13980</name>
</gene>
<dbReference type="EMBL" id="CP036298">
    <property type="protein sequence ID" value="QDV23103.1"/>
    <property type="molecule type" value="Genomic_DNA"/>
</dbReference>
<dbReference type="Proteomes" id="UP000318017">
    <property type="component" value="Chromosome"/>
</dbReference>